<gene>
    <name evidence="2" type="ORF">H8Z82_03995</name>
</gene>
<evidence type="ECO:0000313" key="3">
    <source>
        <dbReference type="Proteomes" id="UP000649826"/>
    </source>
</evidence>
<keyword evidence="3" id="KW-1185">Reference proteome</keyword>
<evidence type="ECO:0000256" key="1">
    <source>
        <dbReference type="SAM" id="Coils"/>
    </source>
</evidence>
<organism evidence="2 3">
    <name type="scientific">Blautia difficilis</name>
    <dbReference type="NCBI Taxonomy" id="2763027"/>
    <lineage>
        <taxon>Bacteria</taxon>
        <taxon>Bacillati</taxon>
        <taxon>Bacillota</taxon>
        <taxon>Clostridia</taxon>
        <taxon>Lachnospirales</taxon>
        <taxon>Lachnospiraceae</taxon>
        <taxon>Blautia</taxon>
    </lineage>
</organism>
<name>A0ABR7IG63_9FIRM</name>
<feature type="coiled-coil region" evidence="1">
    <location>
        <begin position="23"/>
        <end position="65"/>
    </location>
</feature>
<evidence type="ECO:0000313" key="2">
    <source>
        <dbReference type="EMBL" id="MBC5778833.1"/>
    </source>
</evidence>
<dbReference type="EMBL" id="JACOQG010000004">
    <property type="protein sequence ID" value="MBC5778833.1"/>
    <property type="molecule type" value="Genomic_DNA"/>
</dbReference>
<comment type="caution">
    <text evidence="2">The sequence shown here is derived from an EMBL/GenBank/DDBJ whole genome shotgun (WGS) entry which is preliminary data.</text>
</comment>
<evidence type="ECO:0008006" key="4">
    <source>
        <dbReference type="Google" id="ProtNLM"/>
    </source>
</evidence>
<dbReference type="RefSeq" id="WP_186994331.1">
    <property type="nucleotide sequence ID" value="NZ_JACOQG010000004.1"/>
</dbReference>
<keyword evidence="1" id="KW-0175">Coiled coil</keyword>
<protein>
    <recommendedName>
        <fullName evidence="4">ATPase</fullName>
    </recommendedName>
</protein>
<reference evidence="2 3" key="1">
    <citation type="submission" date="2020-08" db="EMBL/GenBank/DDBJ databases">
        <title>Genome public.</title>
        <authorList>
            <person name="Liu C."/>
            <person name="Sun Q."/>
        </authorList>
    </citation>
    <scope>NUCLEOTIDE SEQUENCE [LARGE SCALE GENOMIC DNA]</scope>
    <source>
        <strain evidence="2 3">M29</strain>
    </source>
</reference>
<proteinExistence type="predicted"/>
<sequence>MEQILNKLSEIELTAQHIMEDCNQTKQQLSAEAEKNCQDYDQQLEAQTTAQIRQIRQKLEEEKDTRLSALRAETEATFSALDTYYDENHVCLSKELFQKILEL</sequence>
<dbReference type="Gene3D" id="1.20.5.2950">
    <property type="match status" value="1"/>
</dbReference>
<accession>A0ABR7IG63</accession>
<dbReference type="Proteomes" id="UP000649826">
    <property type="component" value="Unassembled WGS sequence"/>
</dbReference>